<keyword evidence="2" id="KW-1185">Reference proteome</keyword>
<reference evidence="1" key="1">
    <citation type="submission" date="2021-01" db="EMBL/GenBank/DDBJ databases">
        <authorList>
            <consortium name="Genoscope - CEA"/>
            <person name="William W."/>
        </authorList>
    </citation>
    <scope>NUCLEOTIDE SEQUENCE</scope>
</reference>
<dbReference type="Proteomes" id="UP000683925">
    <property type="component" value="Unassembled WGS sequence"/>
</dbReference>
<comment type="caution">
    <text evidence="1">The sequence shown here is derived from an EMBL/GenBank/DDBJ whole genome shotgun (WGS) entry which is preliminary data.</text>
</comment>
<gene>
    <name evidence="1" type="ORF">POCTA_138.1.T0810093</name>
</gene>
<protein>
    <submittedName>
        <fullName evidence="1">Uncharacterized protein</fullName>
    </submittedName>
</protein>
<dbReference type="EMBL" id="CAJJDP010000080">
    <property type="protein sequence ID" value="CAD8183468.1"/>
    <property type="molecule type" value="Genomic_DNA"/>
</dbReference>
<evidence type="ECO:0000313" key="2">
    <source>
        <dbReference type="Proteomes" id="UP000683925"/>
    </source>
</evidence>
<name>A0A8S1VZN1_PAROT</name>
<sequence>MMKTAWCLKDKSINIFYYIQRMGLGNMLCQNLQYGQMGAVEQKKHTNQLVEIPNVFEVSQKNNQFLSNQNLLFIEFL</sequence>
<organism evidence="1 2">
    <name type="scientific">Paramecium octaurelia</name>
    <dbReference type="NCBI Taxonomy" id="43137"/>
    <lineage>
        <taxon>Eukaryota</taxon>
        <taxon>Sar</taxon>
        <taxon>Alveolata</taxon>
        <taxon>Ciliophora</taxon>
        <taxon>Intramacronucleata</taxon>
        <taxon>Oligohymenophorea</taxon>
        <taxon>Peniculida</taxon>
        <taxon>Parameciidae</taxon>
        <taxon>Paramecium</taxon>
    </lineage>
</organism>
<proteinExistence type="predicted"/>
<evidence type="ECO:0000313" key="1">
    <source>
        <dbReference type="EMBL" id="CAD8183468.1"/>
    </source>
</evidence>
<dbReference type="AlphaFoldDB" id="A0A8S1VZN1"/>
<accession>A0A8S1VZN1</accession>